<accession>A0ABP3E1N6</accession>
<dbReference type="Proteomes" id="UP001500416">
    <property type="component" value="Unassembled WGS sequence"/>
</dbReference>
<dbReference type="EMBL" id="BAAABU010000014">
    <property type="protein sequence ID" value="GAA0246977.1"/>
    <property type="molecule type" value="Genomic_DNA"/>
</dbReference>
<dbReference type="InterPro" id="IPR032869">
    <property type="entry name" value="WHH_dom_containing"/>
</dbReference>
<keyword evidence="2" id="KW-1185">Reference proteome</keyword>
<organism evidence="1 2">
    <name type="scientific">Saccharothrix mutabilis subsp. mutabilis</name>
    <dbReference type="NCBI Taxonomy" id="66855"/>
    <lineage>
        <taxon>Bacteria</taxon>
        <taxon>Bacillati</taxon>
        <taxon>Actinomycetota</taxon>
        <taxon>Actinomycetes</taxon>
        <taxon>Pseudonocardiales</taxon>
        <taxon>Pseudonocardiaceae</taxon>
        <taxon>Saccharothrix</taxon>
    </lineage>
</organism>
<sequence length="63" mass="7214">MRIKLTGNRKMDEKLANEAAGLKSTPKDYTWHHHQDSGRMQLIRQDVHSRTGHTGGHALKTHE</sequence>
<proteinExistence type="predicted"/>
<comment type="caution">
    <text evidence="1">The sequence shown here is derived from an EMBL/GenBank/DDBJ whole genome shotgun (WGS) entry which is preliminary data.</text>
</comment>
<evidence type="ECO:0008006" key="3">
    <source>
        <dbReference type="Google" id="ProtNLM"/>
    </source>
</evidence>
<evidence type="ECO:0000313" key="1">
    <source>
        <dbReference type="EMBL" id="GAA0246977.1"/>
    </source>
</evidence>
<dbReference type="RefSeq" id="WP_343936630.1">
    <property type="nucleotide sequence ID" value="NZ_BAAABU010000014.1"/>
</dbReference>
<gene>
    <name evidence="1" type="ORF">GCM10010492_53240</name>
</gene>
<dbReference type="Pfam" id="PF14414">
    <property type="entry name" value="WHH"/>
    <property type="match status" value="1"/>
</dbReference>
<name>A0ABP3E1N6_9PSEU</name>
<evidence type="ECO:0000313" key="2">
    <source>
        <dbReference type="Proteomes" id="UP001500416"/>
    </source>
</evidence>
<reference evidence="2" key="1">
    <citation type="journal article" date="2019" name="Int. J. Syst. Evol. Microbiol.">
        <title>The Global Catalogue of Microorganisms (GCM) 10K type strain sequencing project: providing services to taxonomists for standard genome sequencing and annotation.</title>
        <authorList>
            <consortium name="The Broad Institute Genomics Platform"/>
            <consortium name="The Broad Institute Genome Sequencing Center for Infectious Disease"/>
            <person name="Wu L."/>
            <person name="Ma J."/>
        </authorList>
    </citation>
    <scope>NUCLEOTIDE SEQUENCE [LARGE SCALE GENOMIC DNA]</scope>
    <source>
        <strain evidence="2">JCM 3380</strain>
    </source>
</reference>
<protein>
    <recommendedName>
        <fullName evidence="3">HNH endonuclease</fullName>
    </recommendedName>
</protein>